<evidence type="ECO:0000313" key="19">
    <source>
        <dbReference type="EMBL" id="OTF69430.1"/>
    </source>
</evidence>
<keyword evidence="10" id="KW-0106">Calcium</keyword>
<dbReference type="SUPFAM" id="SSF63887">
    <property type="entry name" value="P-domain of calnexin/calreticulin"/>
    <property type="match status" value="1"/>
</dbReference>
<feature type="chain" id="PRO_5011825352" description="Calreticulin" evidence="17">
    <location>
        <begin position="19"/>
        <end position="412"/>
    </location>
</feature>
<feature type="compositionally biased region" description="Basic and acidic residues" evidence="18">
    <location>
        <begin position="346"/>
        <end position="387"/>
    </location>
</feature>
<proteinExistence type="inferred from homology"/>
<dbReference type="FunFam" id="2.10.250.10:FF:000002">
    <property type="entry name" value="Calreticulin"/>
    <property type="match status" value="1"/>
</dbReference>
<feature type="compositionally biased region" description="Acidic residues" evidence="18">
    <location>
        <begin position="336"/>
        <end position="345"/>
    </location>
</feature>
<evidence type="ECO:0000256" key="7">
    <source>
        <dbReference type="ARBA" id="ARBA00022737"/>
    </source>
</evidence>
<protein>
    <recommendedName>
        <fullName evidence="3 14">Calreticulin</fullName>
    </recommendedName>
</protein>
<dbReference type="Gene3D" id="2.60.120.200">
    <property type="match status" value="1"/>
</dbReference>
<dbReference type="GO" id="GO:0051082">
    <property type="term" value="F:unfolded protein binding"/>
    <property type="evidence" value="ECO:0007669"/>
    <property type="project" value="InterPro"/>
</dbReference>
<reference evidence="19 20" key="1">
    <citation type="submission" date="2017-03" db="EMBL/GenBank/DDBJ databases">
        <title>Genome Survey of Euroglyphus maynei.</title>
        <authorList>
            <person name="Arlian L.G."/>
            <person name="Morgan M.S."/>
            <person name="Rider S.D."/>
        </authorList>
    </citation>
    <scope>NUCLEOTIDE SEQUENCE [LARGE SCALE GENOMIC DNA]</scope>
    <source>
        <strain evidence="19">Arlian Lab</strain>
        <tissue evidence="19">Whole body</tissue>
    </source>
</reference>
<evidence type="ECO:0000256" key="14">
    <source>
        <dbReference type="PIRNR" id="PIRNR002356"/>
    </source>
</evidence>
<evidence type="ECO:0000256" key="3">
    <source>
        <dbReference type="ARBA" id="ARBA00015837"/>
    </source>
</evidence>
<dbReference type="PIRSF" id="PIRSF002356">
    <property type="entry name" value="Calreticulin"/>
    <property type="match status" value="1"/>
</dbReference>
<dbReference type="PROSITE" id="PS00803">
    <property type="entry name" value="CALRETICULIN_1"/>
    <property type="match status" value="1"/>
</dbReference>
<organism evidence="19 20">
    <name type="scientific">Euroglyphus maynei</name>
    <name type="common">Mayne's house dust mite</name>
    <dbReference type="NCBI Taxonomy" id="6958"/>
    <lineage>
        <taxon>Eukaryota</taxon>
        <taxon>Metazoa</taxon>
        <taxon>Ecdysozoa</taxon>
        <taxon>Arthropoda</taxon>
        <taxon>Chelicerata</taxon>
        <taxon>Arachnida</taxon>
        <taxon>Acari</taxon>
        <taxon>Acariformes</taxon>
        <taxon>Sarcoptiformes</taxon>
        <taxon>Astigmata</taxon>
        <taxon>Psoroptidia</taxon>
        <taxon>Analgoidea</taxon>
        <taxon>Pyroglyphidae</taxon>
        <taxon>Pyroglyphinae</taxon>
        <taxon>Euroglyphus</taxon>
    </lineage>
</organism>
<keyword evidence="11 16" id="KW-1015">Disulfide bond</keyword>
<keyword evidence="4" id="KW-0479">Metal-binding</keyword>
<dbReference type="PANTHER" id="PTHR11073:SF2">
    <property type="entry name" value="CALRETICULIN"/>
    <property type="match status" value="1"/>
</dbReference>
<accession>A0A1Y3ALX2</accession>
<dbReference type="OrthoDB" id="1938156at2759"/>
<keyword evidence="12 14" id="KW-0143">Chaperone</keyword>
<dbReference type="GO" id="GO:0005788">
    <property type="term" value="C:endoplasmic reticulum lumen"/>
    <property type="evidence" value="ECO:0007669"/>
    <property type="project" value="UniProtKB-SubCell"/>
</dbReference>
<dbReference type="InterPro" id="IPR013320">
    <property type="entry name" value="ConA-like_dom_sf"/>
</dbReference>
<feature type="signal peptide" evidence="17">
    <location>
        <begin position="1"/>
        <end position="18"/>
    </location>
</feature>
<evidence type="ECO:0000256" key="12">
    <source>
        <dbReference type="ARBA" id="ARBA00023186"/>
    </source>
</evidence>
<feature type="binding site" evidence="15">
    <location>
        <position position="136"/>
    </location>
    <ligand>
        <name>an alpha-D-glucoside</name>
        <dbReference type="ChEBI" id="CHEBI:22390"/>
    </ligand>
</feature>
<dbReference type="PROSITE" id="PS00805">
    <property type="entry name" value="CALRETICULIN_REPEAT"/>
    <property type="match status" value="1"/>
</dbReference>
<evidence type="ECO:0000256" key="17">
    <source>
        <dbReference type="RuleBase" id="RU362126"/>
    </source>
</evidence>
<feature type="compositionally biased region" description="Acidic residues" evidence="18">
    <location>
        <begin position="253"/>
        <end position="262"/>
    </location>
</feature>
<feature type="compositionally biased region" description="Basic and acidic residues" evidence="18">
    <location>
        <begin position="208"/>
        <end position="252"/>
    </location>
</feature>
<dbReference type="Pfam" id="PF00262">
    <property type="entry name" value="Calreticulin"/>
    <property type="match status" value="2"/>
</dbReference>
<keyword evidence="8 14" id="KW-0256">Endoplasmic reticulum</keyword>
<evidence type="ECO:0000256" key="5">
    <source>
        <dbReference type="ARBA" id="ARBA00022729"/>
    </source>
</evidence>
<dbReference type="GO" id="GO:0030246">
    <property type="term" value="F:carbohydrate binding"/>
    <property type="evidence" value="ECO:0007669"/>
    <property type="project" value="UniProtKB-KW"/>
</dbReference>
<dbReference type="GO" id="GO:0005789">
    <property type="term" value="C:endoplasmic reticulum membrane"/>
    <property type="evidence" value="ECO:0007669"/>
    <property type="project" value="TreeGrafter"/>
</dbReference>
<dbReference type="Proteomes" id="UP000194236">
    <property type="component" value="Unassembled WGS sequence"/>
</dbReference>
<evidence type="ECO:0000256" key="13">
    <source>
        <dbReference type="ARBA" id="ARBA00037091"/>
    </source>
</evidence>
<dbReference type="EMBL" id="MUJZ01070537">
    <property type="protein sequence ID" value="OTF69430.1"/>
    <property type="molecule type" value="Genomic_DNA"/>
</dbReference>
<feature type="compositionally biased region" description="Acidic residues" evidence="18">
    <location>
        <begin position="388"/>
        <end position="400"/>
    </location>
</feature>
<feature type="compositionally biased region" description="Basic and acidic residues" evidence="18">
    <location>
        <begin position="401"/>
        <end position="412"/>
    </location>
</feature>
<evidence type="ECO:0000256" key="8">
    <source>
        <dbReference type="ARBA" id="ARBA00022824"/>
    </source>
</evidence>
<evidence type="ECO:0000256" key="6">
    <source>
        <dbReference type="ARBA" id="ARBA00022734"/>
    </source>
</evidence>
<dbReference type="InterPro" id="IPR001580">
    <property type="entry name" value="Calret/calnex"/>
</dbReference>
<dbReference type="GO" id="GO:0036503">
    <property type="term" value="P:ERAD pathway"/>
    <property type="evidence" value="ECO:0007669"/>
    <property type="project" value="TreeGrafter"/>
</dbReference>
<feature type="binding site" evidence="15">
    <location>
        <position position="112"/>
    </location>
    <ligand>
        <name>an alpha-D-glucoside</name>
        <dbReference type="ChEBI" id="CHEBI:22390"/>
    </ligand>
</feature>
<dbReference type="InterPro" id="IPR009033">
    <property type="entry name" value="Calreticulin/calnexin_P_dom_sf"/>
</dbReference>
<dbReference type="PRINTS" id="PR00626">
    <property type="entry name" value="CALRETICULIN"/>
</dbReference>
<dbReference type="PROSITE" id="PS00804">
    <property type="entry name" value="CALRETICULIN_2"/>
    <property type="match status" value="1"/>
</dbReference>
<evidence type="ECO:0000256" key="2">
    <source>
        <dbReference type="ARBA" id="ARBA00010983"/>
    </source>
</evidence>
<keyword evidence="9" id="KW-0862">Zinc</keyword>
<keyword evidence="5 17" id="KW-0732">Signal</keyword>
<feature type="disulfide bond" evidence="16">
    <location>
        <begin position="106"/>
        <end position="138"/>
    </location>
</feature>
<dbReference type="SUPFAM" id="SSF49899">
    <property type="entry name" value="Concanavalin A-like lectins/glucanases"/>
    <property type="match status" value="1"/>
</dbReference>
<gene>
    <name evidence="19" type="ORF">BLA29_003282</name>
</gene>
<dbReference type="FunFam" id="2.60.120.200:FF:000122">
    <property type="entry name" value="Calreticulin 3"/>
    <property type="match status" value="1"/>
</dbReference>
<evidence type="ECO:0000256" key="10">
    <source>
        <dbReference type="ARBA" id="ARBA00022837"/>
    </source>
</evidence>
<dbReference type="PANTHER" id="PTHR11073">
    <property type="entry name" value="CALRETICULIN AND CALNEXIN"/>
    <property type="match status" value="1"/>
</dbReference>
<evidence type="ECO:0000256" key="9">
    <source>
        <dbReference type="ARBA" id="ARBA00022833"/>
    </source>
</evidence>
<evidence type="ECO:0000256" key="18">
    <source>
        <dbReference type="SAM" id="MobiDB-lite"/>
    </source>
</evidence>
<feature type="region of interest" description="Disordered" evidence="18">
    <location>
        <begin position="202"/>
        <end position="275"/>
    </location>
</feature>
<evidence type="ECO:0000256" key="16">
    <source>
        <dbReference type="PIRSR" id="PIRSR002356-3"/>
    </source>
</evidence>
<comment type="similarity">
    <text evidence="2 14 17">Belongs to the calreticulin family.</text>
</comment>
<feature type="binding site" evidence="15">
    <location>
        <position position="110"/>
    </location>
    <ligand>
        <name>an alpha-D-glucoside</name>
        <dbReference type="ChEBI" id="CHEBI:22390"/>
    </ligand>
</feature>
<dbReference type="Gene3D" id="2.10.250.10">
    <property type="entry name" value="Calreticulin/calnexin, P domain"/>
    <property type="match status" value="1"/>
</dbReference>
<dbReference type="GO" id="GO:0006457">
    <property type="term" value="P:protein folding"/>
    <property type="evidence" value="ECO:0007669"/>
    <property type="project" value="InterPro"/>
</dbReference>
<evidence type="ECO:0000256" key="15">
    <source>
        <dbReference type="PIRSR" id="PIRSR002356-1"/>
    </source>
</evidence>
<keyword evidence="6" id="KW-0430">Lectin</keyword>
<feature type="region of interest" description="Disordered" evidence="18">
    <location>
        <begin position="336"/>
        <end position="412"/>
    </location>
</feature>
<dbReference type="PROSITE" id="PS00018">
    <property type="entry name" value="EF_HAND_1"/>
    <property type="match status" value="1"/>
</dbReference>
<dbReference type="GO" id="GO:0005509">
    <property type="term" value="F:calcium ion binding"/>
    <property type="evidence" value="ECO:0007669"/>
    <property type="project" value="InterPro"/>
</dbReference>
<dbReference type="InterPro" id="IPR018247">
    <property type="entry name" value="EF_Hand_1_Ca_BS"/>
</dbReference>
<comment type="caution">
    <text evidence="19">The sequence shown here is derived from an EMBL/GenBank/DDBJ whole genome shotgun (WGS) entry which is preliminary data.</text>
</comment>
<keyword evidence="20" id="KW-1185">Reference proteome</keyword>
<sequence>MKFLVLLSLLAFSQIISAKIYFREDFAETDWAKRWVQSKHPNKEFGEFKWTAGKFYGDAEKDKGIQTSEDARFYALSSKFEDEAFSNEGKDLVIQYSVKHEQNIDCGGGYIKLFDCGLEQTDLHGESPYRIMFGPDICGPGTKKVHVIFNYEGKNHLINKEIRCKDDVHTHLYRLVVKPDNTYKVLIDGEVVEKGELESDWNFLPPKTIKDPDAKKPDDWDDRPKIDDPEDKKPEDWDKPEFIPDPEATKPEDWDDEMDGEWEPPQINNPEYKGEWKPKQIDNPNYKGPWVHPEVPNPEYKADPQLYLQKEICAAGFDLWQVKSGTIFDNVLITDSEAEADEVSEDLLKTRLPAEKKMKEEQDAEEEKKRKEEDEAKKADEVDKELDKDEDNDLDDDELEDKEKADEKHDEL</sequence>
<dbReference type="InterPro" id="IPR018124">
    <property type="entry name" value="Calret/calnex_CS"/>
</dbReference>
<keyword evidence="7" id="KW-0677">Repeat</keyword>
<name>A0A1Y3ALX2_EURMA</name>
<comment type="subcellular location">
    <subcellularLocation>
        <location evidence="1 14">Endoplasmic reticulum lumen</location>
    </subcellularLocation>
</comment>
<dbReference type="AlphaFoldDB" id="A0A1Y3ALX2"/>
<dbReference type="InterPro" id="IPR009169">
    <property type="entry name" value="Calreticulin"/>
</dbReference>
<evidence type="ECO:0000256" key="1">
    <source>
        <dbReference type="ARBA" id="ARBA00004319"/>
    </source>
</evidence>
<comment type="function">
    <text evidence="13">Molecular calcium-binding chaperone promoting folding, oligomeric assembly and quality control in the ER via the calreticulin/calnexin cycle. This lectin may interact transiently with almost all of the monoglucosylated glycoproteins that are synthesized in the ER.</text>
</comment>
<feature type="binding site" evidence="15">
    <location>
        <position position="129"/>
    </location>
    <ligand>
        <name>an alpha-D-glucoside</name>
        <dbReference type="ChEBI" id="CHEBI:22390"/>
    </ligand>
</feature>
<evidence type="ECO:0000256" key="11">
    <source>
        <dbReference type="ARBA" id="ARBA00023157"/>
    </source>
</evidence>
<evidence type="ECO:0000313" key="20">
    <source>
        <dbReference type="Proteomes" id="UP000194236"/>
    </source>
</evidence>
<feature type="binding site" evidence="15">
    <location>
        <position position="318"/>
    </location>
    <ligand>
        <name>an alpha-D-glucoside</name>
        <dbReference type="ChEBI" id="CHEBI:22390"/>
    </ligand>
</feature>
<evidence type="ECO:0000256" key="4">
    <source>
        <dbReference type="ARBA" id="ARBA00022723"/>
    </source>
</evidence>